<dbReference type="AlphaFoldDB" id="A0A7J6TKT5"/>
<feature type="domain" description="Fibronectin type-III" evidence="1">
    <location>
        <begin position="1"/>
        <end position="68"/>
    </location>
</feature>
<proteinExistence type="predicted"/>
<dbReference type="InterPro" id="IPR036116">
    <property type="entry name" value="FN3_sf"/>
</dbReference>
<reference evidence="2 3" key="1">
    <citation type="submission" date="2020-04" db="EMBL/GenBank/DDBJ databases">
        <title>Perkinsus olseni comparative genomics.</title>
        <authorList>
            <person name="Bogema D.R."/>
        </authorList>
    </citation>
    <scope>NUCLEOTIDE SEQUENCE [LARGE SCALE GENOMIC DNA]</scope>
    <source>
        <strain evidence="2 3">ATCC PRA-207</strain>
    </source>
</reference>
<gene>
    <name evidence="2" type="ORF">FOZ63_009963</name>
</gene>
<dbReference type="Proteomes" id="UP000553632">
    <property type="component" value="Unassembled WGS sequence"/>
</dbReference>
<comment type="caution">
    <text evidence="2">The sequence shown here is derived from an EMBL/GenBank/DDBJ whole genome shotgun (WGS) entry which is preliminary data.</text>
</comment>
<dbReference type="Gene3D" id="2.60.40.10">
    <property type="entry name" value="Immunoglobulins"/>
    <property type="match status" value="3"/>
</dbReference>
<protein>
    <recommendedName>
        <fullName evidence="1">Fibronectin type-III domain-containing protein</fullName>
    </recommendedName>
</protein>
<feature type="domain" description="Fibronectin type-III" evidence="1">
    <location>
        <begin position="171"/>
        <end position="277"/>
    </location>
</feature>
<dbReference type="CDD" id="cd00063">
    <property type="entry name" value="FN3"/>
    <property type="match status" value="2"/>
</dbReference>
<dbReference type="EMBL" id="JABANO010010085">
    <property type="protein sequence ID" value="KAF4745735.1"/>
    <property type="molecule type" value="Genomic_DNA"/>
</dbReference>
<dbReference type="InterPro" id="IPR013783">
    <property type="entry name" value="Ig-like_fold"/>
</dbReference>
<name>A0A7J6TKT5_PEROL</name>
<evidence type="ECO:0000259" key="1">
    <source>
        <dbReference type="PROSITE" id="PS50853"/>
    </source>
</evidence>
<sequence length="326" mass="35434">MARQNESGPWGPVLGCDLASQQSSCARECTARDLLPATQYQFRVRVVCYNVEANSTWSSPIVARTKPVPAPRPTMTVAEEGVTEVHVVWSRSTTGGCPASIDDEGGQLMWAVEARLVHDDTEAAGPWFTPSGCYSYRDLSCVATGLECDSLYEFRVQELCKDSEADSPALPPSRVHATAINTTSIGITWQAAFQTRSPDCTSLGYSIQMRSSNADAPWTPMGCGRDLLNDSTAASCVAVGLLSNTYYSFRASHVCLEATVSSSYTDWTDPPTMTLPVPAERPISITASTLSSGSLLVTWVPQRLEDCDLFEWLVETKVYPSDEAAW</sequence>
<evidence type="ECO:0000313" key="3">
    <source>
        <dbReference type="Proteomes" id="UP000553632"/>
    </source>
</evidence>
<dbReference type="InterPro" id="IPR003961">
    <property type="entry name" value="FN3_dom"/>
</dbReference>
<feature type="non-terminal residue" evidence="2">
    <location>
        <position position="1"/>
    </location>
</feature>
<accession>A0A7J6TKT5</accession>
<keyword evidence="3" id="KW-1185">Reference proteome</keyword>
<dbReference type="Pfam" id="PF00041">
    <property type="entry name" value="fn3"/>
    <property type="match status" value="1"/>
</dbReference>
<dbReference type="PROSITE" id="PS50853">
    <property type="entry name" value="FN3"/>
    <property type="match status" value="2"/>
</dbReference>
<organism evidence="2 3">
    <name type="scientific">Perkinsus olseni</name>
    <name type="common">Perkinsus atlanticus</name>
    <dbReference type="NCBI Taxonomy" id="32597"/>
    <lineage>
        <taxon>Eukaryota</taxon>
        <taxon>Sar</taxon>
        <taxon>Alveolata</taxon>
        <taxon>Perkinsozoa</taxon>
        <taxon>Perkinsea</taxon>
        <taxon>Perkinsida</taxon>
        <taxon>Perkinsidae</taxon>
        <taxon>Perkinsus</taxon>
    </lineage>
</organism>
<dbReference type="SUPFAM" id="SSF49265">
    <property type="entry name" value="Fibronectin type III"/>
    <property type="match status" value="2"/>
</dbReference>
<dbReference type="SMART" id="SM00060">
    <property type="entry name" value="FN3"/>
    <property type="match status" value="2"/>
</dbReference>
<evidence type="ECO:0000313" key="2">
    <source>
        <dbReference type="EMBL" id="KAF4745735.1"/>
    </source>
</evidence>